<gene>
    <name evidence="2" type="ORF">F1D05_10570</name>
</gene>
<dbReference type="KEGG" id="kqi:F1D05_10570"/>
<dbReference type="InterPro" id="IPR036513">
    <property type="entry name" value="STAS_dom_sf"/>
</dbReference>
<feature type="region of interest" description="Disordered" evidence="1">
    <location>
        <begin position="126"/>
        <end position="168"/>
    </location>
</feature>
<proteinExistence type="predicted"/>
<evidence type="ECO:0000256" key="1">
    <source>
        <dbReference type="SAM" id="MobiDB-lite"/>
    </source>
</evidence>
<evidence type="ECO:0000313" key="3">
    <source>
        <dbReference type="Proteomes" id="UP000515563"/>
    </source>
</evidence>
<sequence>MSSTFTPKVRQPVAETAARRATQICLQVADGLLVIDVAGTLNHHYTAQLREVLLDACDLSAGVVQLNLDKTDGLGEDLPAVLREALQRSWTNRCRLQVVATNPEVLDALMDAGIVNDLEVLSIVTAAPPTKGGPRGAPRRESRRRPAFNPPGIAPRPRQGDEAASRCR</sequence>
<accession>A0A7G6WW96</accession>
<organism evidence="2 3">
    <name type="scientific">Kribbella qitaiheensis</name>
    <dbReference type="NCBI Taxonomy" id="1544730"/>
    <lineage>
        <taxon>Bacteria</taxon>
        <taxon>Bacillati</taxon>
        <taxon>Actinomycetota</taxon>
        <taxon>Actinomycetes</taxon>
        <taxon>Propionibacteriales</taxon>
        <taxon>Kribbellaceae</taxon>
        <taxon>Kribbella</taxon>
    </lineage>
</organism>
<reference evidence="2 3" key="2">
    <citation type="journal article" date="2020" name="Microbiol. Resour. Announc.">
        <title>Antarctic desert soil bacteria exhibit high novel natural product potential, evaluated through long-read genome sequencing and comparative genomics.</title>
        <authorList>
            <person name="Benaud N."/>
            <person name="Edwards R.J."/>
            <person name="Amos T.G."/>
            <person name="D'Agostino P.M."/>
            <person name="Gutierrez-Chavez C."/>
            <person name="Montgomery K."/>
            <person name="Nicetic I."/>
            <person name="Ferrari B.C."/>
        </authorList>
    </citation>
    <scope>NUCLEOTIDE SEQUENCE [LARGE SCALE GENOMIC DNA]</scope>
    <source>
        <strain evidence="2 3">SPB151</strain>
    </source>
</reference>
<dbReference type="Proteomes" id="UP000515563">
    <property type="component" value="Chromosome"/>
</dbReference>
<dbReference type="AlphaFoldDB" id="A0A7G6WW96"/>
<dbReference type="SUPFAM" id="SSF52091">
    <property type="entry name" value="SpoIIaa-like"/>
    <property type="match status" value="1"/>
</dbReference>
<protein>
    <recommendedName>
        <fullName evidence="4">STAS domain-containing protein</fullName>
    </recommendedName>
</protein>
<feature type="compositionally biased region" description="Basic and acidic residues" evidence="1">
    <location>
        <begin position="158"/>
        <end position="168"/>
    </location>
</feature>
<dbReference type="RefSeq" id="WP_185447268.1">
    <property type="nucleotide sequence ID" value="NZ_CP043661.1"/>
</dbReference>
<dbReference type="EMBL" id="CP043661">
    <property type="protein sequence ID" value="QNE18261.1"/>
    <property type="molecule type" value="Genomic_DNA"/>
</dbReference>
<reference evidence="3" key="1">
    <citation type="submission" date="2019-09" db="EMBL/GenBank/DDBJ databases">
        <title>Antimicrobial potential of Antarctic Bacteria.</title>
        <authorList>
            <person name="Benaud N."/>
            <person name="Edwards R.J."/>
            <person name="Ferrari B.C."/>
        </authorList>
    </citation>
    <scope>NUCLEOTIDE SEQUENCE [LARGE SCALE GENOMIC DNA]</scope>
    <source>
        <strain evidence="3">SPB151</strain>
    </source>
</reference>
<keyword evidence="3" id="KW-1185">Reference proteome</keyword>
<name>A0A7G6WW96_9ACTN</name>
<dbReference type="Gene3D" id="3.30.750.24">
    <property type="entry name" value="STAS domain"/>
    <property type="match status" value="1"/>
</dbReference>
<evidence type="ECO:0000313" key="2">
    <source>
        <dbReference type="EMBL" id="QNE18261.1"/>
    </source>
</evidence>
<evidence type="ECO:0008006" key="4">
    <source>
        <dbReference type="Google" id="ProtNLM"/>
    </source>
</evidence>